<gene>
    <name evidence="2" type="ORF">J8H85_06340</name>
</gene>
<feature type="signal peptide" evidence="1">
    <location>
        <begin position="1"/>
        <end position="23"/>
    </location>
</feature>
<feature type="chain" id="PRO_5047251315" evidence="1">
    <location>
        <begin position="24"/>
        <end position="200"/>
    </location>
</feature>
<sequence>MKKFLPLFAFTLLLVLTSCTSNLKDDISDLQSQLDEFKSLTLFPAIKVTNEYSYDANTPIKDVVTLYYSSKHYQYIEDNEDGTYEIYIYNFDNPAWYDEAELEFTYNSNTGEATLNNYYGDYINDYGDRVRFNDSYYNAVTDTQELVINSINLETGKISLVFTLTYSATSNSNVAIYGTAGTLKIEYDGTLPMRSAYPTN</sequence>
<comment type="caution">
    <text evidence="2">The sequence shown here is derived from an EMBL/GenBank/DDBJ whole genome shotgun (WGS) entry which is preliminary data.</text>
</comment>
<proteinExistence type="predicted"/>
<evidence type="ECO:0000313" key="2">
    <source>
        <dbReference type="EMBL" id="MBP0903441.1"/>
    </source>
</evidence>
<reference evidence="2 3" key="1">
    <citation type="submission" date="2021-04" db="EMBL/GenBank/DDBJ databases">
        <title>Mariniflexile gromovii gen. nov., sp. nov., a gliding bacterium isolated from the sea urchin Strongylocentrotus intermedius.</title>
        <authorList>
            <person name="Ko S."/>
            <person name="Le V."/>
            <person name="Ahn C.-Y."/>
            <person name="Oh H.-M."/>
        </authorList>
    </citation>
    <scope>NUCLEOTIDE SEQUENCE [LARGE SCALE GENOMIC DNA]</scope>
    <source>
        <strain evidence="2 3">KCTC 12570</strain>
    </source>
</reference>
<accession>A0ABS4BS91</accession>
<name>A0ABS4BS91_9FLAO</name>
<dbReference type="EMBL" id="JAGJCB010000004">
    <property type="protein sequence ID" value="MBP0903441.1"/>
    <property type="molecule type" value="Genomic_DNA"/>
</dbReference>
<organism evidence="2 3">
    <name type="scientific">Mariniflexile gromovii</name>
    <dbReference type="NCBI Taxonomy" id="362523"/>
    <lineage>
        <taxon>Bacteria</taxon>
        <taxon>Pseudomonadati</taxon>
        <taxon>Bacteroidota</taxon>
        <taxon>Flavobacteriia</taxon>
        <taxon>Flavobacteriales</taxon>
        <taxon>Flavobacteriaceae</taxon>
        <taxon>Mariniflexile</taxon>
    </lineage>
</organism>
<dbReference type="Proteomes" id="UP000670776">
    <property type="component" value="Unassembled WGS sequence"/>
</dbReference>
<dbReference type="RefSeq" id="WP_209653706.1">
    <property type="nucleotide sequence ID" value="NZ_JAGJCB010000004.1"/>
</dbReference>
<keyword evidence="3" id="KW-1185">Reference proteome</keyword>
<protein>
    <submittedName>
        <fullName evidence="2">Uncharacterized protein</fullName>
    </submittedName>
</protein>
<evidence type="ECO:0000256" key="1">
    <source>
        <dbReference type="SAM" id="SignalP"/>
    </source>
</evidence>
<keyword evidence="1" id="KW-0732">Signal</keyword>
<dbReference type="PROSITE" id="PS51257">
    <property type="entry name" value="PROKAR_LIPOPROTEIN"/>
    <property type="match status" value="1"/>
</dbReference>
<evidence type="ECO:0000313" key="3">
    <source>
        <dbReference type="Proteomes" id="UP000670776"/>
    </source>
</evidence>